<evidence type="ECO:0000256" key="2">
    <source>
        <dbReference type="ARBA" id="ARBA00001946"/>
    </source>
</evidence>
<accession>A0A6I8W6B8</accession>
<keyword evidence="12" id="KW-1185">Reference proteome</keyword>
<evidence type="ECO:0000256" key="4">
    <source>
        <dbReference type="ARBA" id="ARBA00022490"/>
    </source>
</evidence>
<comment type="cofactor">
    <cofactor evidence="1">
        <name>Mn(2+)</name>
        <dbReference type="ChEBI" id="CHEBI:29035"/>
    </cofactor>
</comment>
<feature type="region of interest" description="Disordered" evidence="9">
    <location>
        <begin position="304"/>
        <end position="327"/>
    </location>
</feature>
<dbReference type="SUPFAM" id="SSF81631">
    <property type="entry name" value="PAP/OAS1 substrate-binding domain"/>
    <property type="match status" value="1"/>
</dbReference>
<feature type="compositionally biased region" description="Low complexity" evidence="9">
    <location>
        <begin position="414"/>
        <end position="435"/>
    </location>
</feature>
<feature type="region of interest" description="Disordered" evidence="9">
    <location>
        <begin position="160"/>
        <end position="292"/>
    </location>
</feature>
<evidence type="ECO:0000259" key="11">
    <source>
        <dbReference type="Pfam" id="PF22600"/>
    </source>
</evidence>
<organism evidence="12 13">
    <name type="scientific">Drosophila pseudoobscura pseudoobscura</name>
    <name type="common">Fruit fly</name>
    <dbReference type="NCBI Taxonomy" id="46245"/>
    <lineage>
        <taxon>Eukaryota</taxon>
        <taxon>Metazoa</taxon>
        <taxon>Ecdysozoa</taxon>
        <taxon>Arthropoda</taxon>
        <taxon>Hexapoda</taxon>
        <taxon>Insecta</taxon>
        <taxon>Pterygota</taxon>
        <taxon>Neoptera</taxon>
        <taxon>Endopterygota</taxon>
        <taxon>Diptera</taxon>
        <taxon>Brachycera</taxon>
        <taxon>Muscomorpha</taxon>
        <taxon>Ephydroidea</taxon>
        <taxon>Drosophilidae</taxon>
        <taxon>Drosophila</taxon>
        <taxon>Sophophora</taxon>
    </lineage>
</organism>
<evidence type="ECO:0000256" key="5">
    <source>
        <dbReference type="ARBA" id="ARBA00022679"/>
    </source>
</evidence>
<dbReference type="RefSeq" id="XP_033238888.1">
    <property type="nucleotide sequence ID" value="XM_033382997.1"/>
</dbReference>
<dbReference type="Proteomes" id="UP000001819">
    <property type="component" value="Chromosome X"/>
</dbReference>
<feature type="compositionally biased region" description="Gly residues" evidence="9">
    <location>
        <begin position="386"/>
        <end position="397"/>
    </location>
</feature>
<feature type="region of interest" description="Disordered" evidence="9">
    <location>
        <begin position="117"/>
        <end position="137"/>
    </location>
</feature>
<feature type="region of interest" description="Disordered" evidence="9">
    <location>
        <begin position="414"/>
        <end position="460"/>
    </location>
</feature>
<dbReference type="Gene3D" id="1.10.1410.10">
    <property type="match status" value="1"/>
</dbReference>
<feature type="compositionally biased region" description="Polar residues" evidence="9">
    <location>
        <begin position="267"/>
        <end position="292"/>
    </location>
</feature>
<feature type="compositionally biased region" description="Polar residues" evidence="9">
    <location>
        <begin position="1262"/>
        <end position="1274"/>
    </location>
</feature>
<evidence type="ECO:0000256" key="6">
    <source>
        <dbReference type="ARBA" id="ARBA00022723"/>
    </source>
</evidence>
<keyword evidence="4" id="KW-0963">Cytoplasm</keyword>
<feature type="domain" description="Poly(A) RNA polymerase mitochondrial-like central palm" evidence="11">
    <location>
        <begin position="851"/>
        <end position="1024"/>
    </location>
</feature>
<dbReference type="PANTHER" id="PTHR12271">
    <property type="entry name" value="POLY A POLYMERASE CID PAP -RELATED"/>
    <property type="match status" value="1"/>
</dbReference>
<feature type="compositionally biased region" description="Low complexity" evidence="9">
    <location>
        <begin position="166"/>
        <end position="231"/>
    </location>
</feature>
<feature type="compositionally biased region" description="Low complexity" evidence="9">
    <location>
        <begin position="1251"/>
        <end position="1260"/>
    </location>
</feature>
<comment type="similarity">
    <text evidence="8">Belongs to the DNA polymerase type-B-like family. GLD2 subfamily.</text>
</comment>
<comment type="subcellular location">
    <subcellularLocation>
        <location evidence="3">Cytoplasm</location>
    </subcellularLocation>
</comment>
<dbReference type="Pfam" id="PF22600">
    <property type="entry name" value="MTPAP-like_central"/>
    <property type="match status" value="1"/>
</dbReference>
<evidence type="ECO:0000256" key="9">
    <source>
        <dbReference type="SAM" id="MobiDB-lite"/>
    </source>
</evidence>
<feature type="compositionally biased region" description="Low complexity" evidence="9">
    <location>
        <begin position="651"/>
        <end position="664"/>
    </location>
</feature>
<dbReference type="GO" id="GO:1990817">
    <property type="term" value="F:poly(A) RNA polymerase activity"/>
    <property type="evidence" value="ECO:0007669"/>
    <property type="project" value="UniProtKB-ARBA"/>
</dbReference>
<dbReference type="GO" id="GO:0005737">
    <property type="term" value="C:cytoplasm"/>
    <property type="evidence" value="ECO:0007669"/>
    <property type="project" value="UniProtKB-SubCell"/>
</dbReference>
<evidence type="ECO:0000256" key="8">
    <source>
        <dbReference type="ARBA" id="ARBA00038491"/>
    </source>
</evidence>
<feature type="region of interest" description="Disordered" evidence="9">
    <location>
        <begin position="359"/>
        <end position="398"/>
    </location>
</feature>
<feature type="compositionally biased region" description="Low complexity" evidence="9">
    <location>
        <begin position="304"/>
        <end position="313"/>
    </location>
</feature>
<evidence type="ECO:0000256" key="1">
    <source>
        <dbReference type="ARBA" id="ARBA00001936"/>
    </source>
</evidence>
<feature type="region of interest" description="Disordered" evidence="9">
    <location>
        <begin position="727"/>
        <end position="768"/>
    </location>
</feature>
<dbReference type="SUPFAM" id="SSF81301">
    <property type="entry name" value="Nucleotidyltransferase"/>
    <property type="match status" value="1"/>
</dbReference>
<keyword evidence="7" id="KW-0460">Magnesium</keyword>
<evidence type="ECO:0000313" key="13">
    <source>
        <dbReference type="RefSeq" id="XP_033238888.1"/>
    </source>
</evidence>
<dbReference type="GO" id="GO:0046872">
    <property type="term" value="F:metal ion binding"/>
    <property type="evidence" value="ECO:0007669"/>
    <property type="project" value="UniProtKB-KW"/>
</dbReference>
<feature type="compositionally biased region" description="Basic residues" evidence="9">
    <location>
        <begin position="440"/>
        <end position="457"/>
    </location>
</feature>
<feature type="compositionally biased region" description="Gly residues" evidence="9">
    <location>
        <begin position="1233"/>
        <end position="1250"/>
    </location>
</feature>
<feature type="domain" description="PAP-associated" evidence="10">
    <location>
        <begin position="1112"/>
        <end position="1173"/>
    </location>
</feature>
<evidence type="ECO:0000256" key="3">
    <source>
        <dbReference type="ARBA" id="ARBA00004496"/>
    </source>
</evidence>
<keyword evidence="5" id="KW-0808">Transferase</keyword>
<evidence type="ECO:0000313" key="12">
    <source>
        <dbReference type="Proteomes" id="UP000001819"/>
    </source>
</evidence>
<feature type="region of interest" description="Disordered" evidence="9">
    <location>
        <begin position="1221"/>
        <end position="1317"/>
    </location>
</feature>
<keyword evidence="6" id="KW-0479">Metal-binding</keyword>
<dbReference type="InterPro" id="IPR054708">
    <property type="entry name" value="MTPAP-like_central"/>
</dbReference>
<feature type="compositionally biased region" description="Low complexity" evidence="9">
    <location>
        <begin position="739"/>
        <end position="768"/>
    </location>
</feature>
<feature type="region of interest" description="Disordered" evidence="9">
    <location>
        <begin position="651"/>
        <end position="692"/>
    </location>
</feature>
<feature type="compositionally biased region" description="Low complexity" evidence="9">
    <location>
        <begin position="360"/>
        <end position="379"/>
    </location>
</feature>
<dbReference type="CDD" id="cd05402">
    <property type="entry name" value="NT_PAP_TUTase"/>
    <property type="match status" value="1"/>
</dbReference>
<evidence type="ECO:0000259" key="10">
    <source>
        <dbReference type="Pfam" id="PF03828"/>
    </source>
</evidence>
<protein>
    <submittedName>
        <fullName evidence="13">Poly(A) RNA polymerase gld-2 homolog B isoform X1</fullName>
    </submittedName>
</protein>
<feature type="compositionally biased region" description="Low complexity" evidence="9">
    <location>
        <begin position="244"/>
        <end position="261"/>
    </location>
</feature>
<feature type="region of interest" description="Disordered" evidence="9">
    <location>
        <begin position="922"/>
        <end position="948"/>
    </location>
</feature>
<gene>
    <name evidence="13" type="primary">wisp</name>
</gene>
<dbReference type="FunCoup" id="A0A6I8W6B8">
    <property type="interactions" value="9"/>
</dbReference>
<comment type="cofactor">
    <cofactor evidence="2">
        <name>Mg(2+)</name>
        <dbReference type="ChEBI" id="CHEBI:18420"/>
    </cofactor>
</comment>
<dbReference type="PANTHER" id="PTHR12271:SF40">
    <property type="entry name" value="POLY(A) RNA POLYMERASE GLD2"/>
    <property type="match status" value="1"/>
</dbReference>
<proteinExistence type="inferred from homology"/>
<dbReference type="InterPro" id="IPR043519">
    <property type="entry name" value="NT_sf"/>
</dbReference>
<dbReference type="KEGG" id="dpo:6901417"/>
<dbReference type="InParanoid" id="A0A6I8W6B8"/>
<dbReference type="Gene3D" id="3.30.460.10">
    <property type="entry name" value="Beta Polymerase, domain 2"/>
    <property type="match status" value="1"/>
</dbReference>
<dbReference type="Pfam" id="PF03828">
    <property type="entry name" value="PAP_assoc"/>
    <property type="match status" value="1"/>
</dbReference>
<dbReference type="InterPro" id="IPR002058">
    <property type="entry name" value="PAP_assoc"/>
</dbReference>
<dbReference type="GO" id="GO:0031123">
    <property type="term" value="P:RNA 3'-end processing"/>
    <property type="evidence" value="ECO:0007669"/>
    <property type="project" value="TreeGrafter"/>
</dbReference>
<sequence>MYATQRDDMKIFVAAEVAAADAATSTAATAGCSALPVQQQREFRPGSNLKYNGKYNNKTSNLLRQVTSYHNSITSINGLNEAASNTKNQQHQQQQQPQMLYTNHSHSLARKKYFGSNSNLQQQQQQSSYYQQQQQQQQNLNNNNLLMKNQNIIQQQMSDCKLSDGNNNNNSQKTSSKWLNNNNNKKRSSPSTSIESTSSYYRSSPDSSTEASSTTTTAATSLCSNSSSSTSPNEDAETGETEAGKQLAGAGAGAGESLKAARPPRQQPLSFWKTNYPQQPTNQMKNQQVGMTVASQKEALAVEQQQQQQQQQQGLSYDQRRNSGGGYQQHQQNYYQYYYPQPKQLTIASFLQKELLPEANSSSNSNTNSTDKNSGSNNSFGRHPATGGGGAGAGSGGYQQHRYRNAQYLYQHYQQQAQAQQHQQHAQQQQQQQQHGTSTHFRRKHSDNHGNNNKKMHYSSESIVGPQKSIEILPSSNFNAMHRRIQGGNGGKNGYYQHHYHAVIGESGGAATTPTSYEHQNLYNLTYVNVDKDACSEGAAAKTGGGKAAAAAATTAPGGAPTTVLSPAAGKLSLLSKPSITLTTATSPSVLGTTAPVAIPVARNMFVPPPPLPLTLLSPMDSSGHSHSPGTTPTNMISCAQLDEAITAAAASGTATGDQQAAASHSPNFSSGVPFLIQQQPPPPHSLKGQPPQQLFFHFGEAYANPAPPPPPPAGVWPHPSSPCYPPTVSPHSVPGHRSVSPTLSSNSSSLGSESHWSGNSSRLLGPLLSPSQRAAAGTAVHHRAHMHGHNMNVAGAAFNPSLSHHVPTSPSNLPWYEVILPPDRFLAQARNMELTVQPEDLLSNSKFDKLSMQIWERFRRAQQTTRKFKIKMRLWRFLLLWMAPMFAKYRIWLVGSTITGFGTDTSDIDMCLLGGPPHLHSHHRQHHYQQHQHQHQHQGQNAHPHAHHYQNDMQNEKRAEALIILNLFQSVLKKTVVFRDFNLIEARVPILRFKDILNAIEVDLNFNNCVGIMNTYLLQLYAQLDWRTRPLVVVVKLWAQYHDINDAKRMTISSYSLVLMVLHYLQNGCTPHVLPCLQTLYPEKFQLGQQDCFDLNLIETIDPYPTQNRQTLGELFLGFFKYYSSFDFRNHAISVRTGGVLPVSACRQAKSFKNDPYQWKELNIEEPFDLSNTARSVYDFATFERVKATFVASARALEQTLDINSVFSPLFLGNQFANQPQYSHGHAQGQSRGAGGGGGGGGAGAGAGGSTSAATAAGRNNHINTNMSPTSGWVYNRNGMAIHGRPHGGGGSAGGARNRNRNKQNKNISPITVGERNRNVTRPVNVVNIMVNGVPTRYIFN</sequence>
<evidence type="ECO:0000256" key="7">
    <source>
        <dbReference type="ARBA" id="ARBA00022842"/>
    </source>
</evidence>
<name>A0A6I8W6B8_DROPS</name>
<feature type="compositionally biased region" description="Basic residues" evidence="9">
    <location>
        <begin position="922"/>
        <end position="937"/>
    </location>
</feature>
<dbReference type="PROSITE" id="PS51257">
    <property type="entry name" value="PROKAR_LIPOPROTEIN"/>
    <property type="match status" value="1"/>
</dbReference>
<dbReference type="ExpressionAtlas" id="A0A6I8W6B8">
    <property type="expression patterns" value="baseline"/>
</dbReference>
<reference evidence="13" key="1">
    <citation type="submission" date="2025-08" db="UniProtKB">
        <authorList>
            <consortium name="RefSeq"/>
        </authorList>
    </citation>
    <scope>IDENTIFICATION</scope>
    <source>
        <strain evidence="13">MV-25-SWS-2005</strain>
        <tissue evidence="13">Whole body</tissue>
    </source>
</reference>